<proteinExistence type="predicted"/>
<dbReference type="Proteomes" id="UP000823775">
    <property type="component" value="Unassembled WGS sequence"/>
</dbReference>
<name>A0ABS8V3S5_DATST</name>
<gene>
    <name evidence="1" type="ORF">HAX54_028239</name>
</gene>
<dbReference type="EMBL" id="JACEIK010003460">
    <property type="protein sequence ID" value="MCD9641795.1"/>
    <property type="molecule type" value="Genomic_DNA"/>
</dbReference>
<feature type="non-terminal residue" evidence="1">
    <location>
        <position position="58"/>
    </location>
</feature>
<reference evidence="1 2" key="1">
    <citation type="journal article" date="2021" name="BMC Genomics">
        <title>Datura genome reveals duplications of psychoactive alkaloid biosynthetic genes and high mutation rate following tissue culture.</title>
        <authorList>
            <person name="Rajewski A."/>
            <person name="Carter-House D."/>
            <person name="Stajich J."/>
            <person name="Litt A."/>
        </authorList>
    </citation>
    <scope>NUCLEOTIDE SEQUENCE [LARGE SCALE GENOMIC DNA]</scope>
    <source>
        <strain evidence="1">AR-01</strain>
    </source>
</reference>
<evidence type="ECO:0000313" key="1">
    <source>
        <dbReference type="EMBL" id="MCD9641795.1"/>
    </source>
</evidence>
<accession>A0ABS8V3S5</accession>
<protein>
    <submittedName>
        <fullName evidence="1">Uncharacterized protein</fullName>
    </submittedName>
</protein>
<evidence type="ECO:0000313" key="2">
    <source>
        <dbReference type="Proteomes" id="UP000823775"/>
    </source>
</evidence>
<sequence length="58" mass="6432">MVLLAALAEHRRDVGGEIRSTDESLAFIIELGSYTLNRHHTGDLLAQTREALVKCRAL</sequence>
<keyword evidence="2" id="KW-1185">Reference proteome</keyword>
<organism evidence="1 2">
    <name type="scientific">Datura stramonium</name>
    <name type="common">Jimsonweed</name>
    <name type="synonym">Common thornapple</name>
    <dbReference type="NCBI Taxonomy" id="4076"/>
    <lineage>
        <taxon>Eukaryota</taxon>
        <taxon>Viridiplantae</taxon>
        <taxon>Streptophyta</taxon>
        <taxon>Embryophyta</taxon>
        <taxon>Tracheophyta</taxon>
        <taxon>Spermatophyta</taxon>
        <taxon>Magnoliopsida</taxon>
        <taxon>eudicotyledons</taxon>
        <taxon>Gunneridae</taxon>
        <taxon>Pentapetalae</taxon>
        <taxon>asterids</taxon>
        <taxon>lamiids</taxon>
        <taxon>Solanales</taxon>
        <taxon>Solanaceae</taxon>
        <taxon>Solanoideae</taxon>
        <taxon>Datureae</taxon>
        <taxon>Datura</taxon>
    </lineage>
</organism>
<comment type="caution">
    <text evidence="1">The sequence shown here is derived from an EMBL/GenBank/DDBJ whole genome shotgun (WGS) entry which is preliminary data.</text>
</comment>